<sequence>MAVPLSRDTDDLRMQLSAMPSDTKIGMNKCGVVVQYGGLDYCLHPQQSVRACNFILNRELTPKRMPSAWSRFAAQIRAVFSGVKASRLLRVLNSRAVQSVERLSVRGGFSGSAQRTAHSSSAIRSFKFECPANDDRLIDAAQAKLAAFRARTALNQATAPKTETLTQGSVRRNTPDAVTPSTTASPSSPSSPSSRPPTRPSIGVPPPNLLPPSHPGPASGVTHNANR</sequence>
<dbReference type="Proteomes" id="UP000215126">
    <property type="component" value="Chromosome 1"/>
</dbReference>
<name>A0A239S6D6_9BURK</name>
<dbReference type="EMBL" id="LT906435">
    <property type="protein sequence ID" value="SNU80997.1"/>
    <property type="molecule type" value="Genomic_DNA"/>
</dbReference>
<evidence type="ECO:0000256" key="1">
    <source>
        <dbReference type="SAM" id="MobiDB-lite"/>
    </source>
</evidence>
<dbReference type="AlphaFoldDB" id="A0A239S6D6"/>
<evidence type="ECO:0000313" key="2">
    <source>
        <dbReference type="EMBL" id="SNU80997.1"/>
    </source>
</evidence>
<keyword evidence="3" id="KW-1185">Reference proteome</keyword>
<organism evidence="2 3">
    <name type="scientific">Pandoraea sputorum</name>
    <dbReference type="NCBI Taxonomy" id="93222"/>
    <lineage>
        <taxon>Bacteria</taxon>
        <taxon>Pseudomonadati</taxon>
        <taxon>Pseudomonadota</taxon>
        <taxon>Betaproteobacteria</taxon>
        <taxon>Burkholderiales</taxon>
        <taxon>Burkholderiaceae</taxon>
        <taxon>Pandoraea</taxon>
    </lineage>
</organism>
<feature type="compositionally biased region" description="Pro residues" evidence="1">
    <location>
        <begin position="194"/>
        <end position="215"/>
    </location>
</feature>
<proteinExistence type="predicted"/>
<accession>A0A239S6D6</accession>
<gene>
    <name evidence="2" type="ORF">SAMEA4530655_00181</name>
</gene>
<reference evidence="2 3" key="1">
    <citation type="submission" date="2017-06" db="EMBL/GenBank/DDBJ databases">
        <authorList>
            <consortium name="Pathogen Informatics"/>
        </authorList>
    </citation>
    <scope>NUCLEOTIDE SEQUENCE [LARGE SCALE GENOMIC DNA]</scope>
    <source>
        <strain evidence="2 3">NCTC13161</strain>
    </source>
</reference>
<evidence type="ECO:0000313" key="3">
    <source>
        <dbReference type="Proteomes" id="UP000215126"/>
    </source>
</evidence>
<feature type="compositionally biased region" description="Polar residues" evidence="1">
    <location>
        <begin position="158"/>
        <end position="172"/>
    </location>
</feature>
<feature type="compositionally biased region" description="Low complexity" evidence="1">
    <location>
        <begin position="179"/>
        <end position="193"/>
    </location>
</feature>
<feature type="region of interest" description="Disordered" evidence="1">
    <location>
        <begin position="158"/>
        <end position="227"/>
    </location>
</feature>
<protein>
    <submittedName>
        <fullName evidence="2">Uncharacterized protein</fullName>
    </submittedName>
</protein>